<evidence type="ECO:0000313" key="3">
    <source>
        <dbReference type="Proteomes" id="UP000626092"/>
    </source>
</evidence>
<feature type="compositionally biased region" description="Polar residues" evidence="1">
    <location>
        <begin position="154"/>
        <end position="167"/>
    </location>
</feature>
<evidence type="ECO:0000313" key="2">
    <source>
        <dbReference type="EMBL" id="KAF7123266.1"/>
    </source>
</evidence>
<evidence type="ECO:0000256" key="1">
    <source>
        <dbReference type="SAM" id="MobiDB-lite"/>
    </source>
</evidence>
<feature type="compositionally biased region" description="Low complexity" evidence="1">
    <location>
        <begin position="168"/>
        <end position="180"/>
    </location>
</feature>
<name>A0A834G7Z9_RHOSS</name>
<sequence>MAVDVCSSEIPSLVSSPRISFSHYLNNTNTVPIEPPLFDFHFDFNFCIGNNFTNLSSADDIFSNGKILPVEIKKHVTPPNETQQCEATTAFENANEGTKKKKLKEFLCSEFDAEDPKPLLPKSFWKYSRSSSLNGESFRSKALLRSLQFLSRSNSTGSSLNLKQTGVSKNNQKQNSSKQSPVALNSRTLPYSSGHGYPYASPKRSPVMKNFRSNSNGVGVRFSPVLNIPYSCIGIEKGSVTNLFGFGSLFCNGKAKKKKK</sequence>
<dbReference type="PANTHER" id="PTHR36757:SF1">
    <property type="entry name" value="GENOME ASSEMBLY, CHROMOSOME: A04"/>
    <property type="match status" value="1"/>
</dbReference>
<organism evidence="2 3">
    <name type="scientific">Rhododendron simsii</name>
    <name type="common">Sims's rhododendron</name>
    <dbReference type="NCBI Taxonomy" id="118357"/>
    <lineage>
        <taxon>Eukaryota</taxon>
        <taxon>Viridiplantae</taxon>
        <taxon>Streptophyta</taxon>
        <taxon>Embryophyta</taxon>
        <taxon>Tracheophyta</taxon>
        <taxon>Spermatophyta</taxon>
        <taxon>Magnoliopsida</taxon>
        <taxon>eudicotyledons</taxon>
        <taxon>Gunneridae</taxon>
        <taxon>Pentapetalae</taxon>
        <taxon>asterids</taxon>
        <taxon>Ericales</taxon>
        <taxon>Ericaceae</taxon>
        <taxon>Ericoideae</taxon>
        <taxon>Rhodoreae</taxon>
        <taxon>Rhododendron</taxon>
    </lineage>
</organism>
<keyword evidence="3" id="KW-1185">Reference proteome</keyword>
<feature type="region of interest" description="Disordered" evidence="1">
    <location>
        <begin position="154"/>
        <end position="187"/>
    </location>
</feature>
<gene>
    <name evidence="2" type="ORF">RHSIM_Rhsim12G0085400</name>
</gene>
<dbReference type="Proteomes" id="UP000626092">
    <property type="component" value="Unassembled WGS sequence"/>
</dbReference>
<comment type="caution">
    <text evidence="2">The sequence shown here is derived from an EMBL/GenBank/DDBJ whole genome shotgun (WGS) entry which is preliminary data.</text>
</comment>
<dbReference type="AlphaFoldDB" id="A0A834G7Z9"/>
<dbReference type="EMBL" id="WJXA01000012">
    <property type="protein sequence ID" value="KAF7123266.1"/>
    <property type="molecule type" value="Genomic_DNA"/>
</dbReference>
<dbReference type="OrthoDB" id="1923860at2759"/>
<dbReference type="PANTHER" id="PTHR36757">
    <property type="entry name" value="BNAANNG22500D PROTEIN"/>
    <property type="match status" value="1"/>
</dbReference>
<protein>
    <submittedName>
        <fullName evidence="2">Uncharacterized protein</fullName>
    </submittedName>
</protein>
<proteinExistence type="predicted"/>
<accession>A0A834G7Z9</accession>
<reference evidence="2" key="1">
    <citation type="submission" date="2019-11" db="EMBL/GenBank/DDBJ databases">
        <authorList>
            <person name="Liu Y."/>
            <person name="Hou J."/>
            <person name="Li T.-Q."/>
            <person name="Guan C.-H."/>
            <person name="Wu X."/>
            <person name="Wu H.-Z."/>
            <person name="Ling F."/>
            <person name="Zhang R."/>
            <person name="Shi X.-G."/>
            <person name="Ren J.-P."/>
            <person name="Chen E.-F."/>
            <person name="Sun J.-M."/>
        </authorList>
    </citation>
    <scope>NUCLEOTIDE SEQUENCE</scope>
    <source>
        <strain evidence="2">Adult_tree_wgs_1</strain>
        <tissue evidence="2">Leaves</tissue>
    </source>
</reference>